<dbReference type="FunCoup" id="H2AS43">
    <property type="interactions" value="109"/>
</dbReference>
<dbReference type="InParanoid" id="H2AS43"/>
<dbReference type="GeneID" id="13885112"/>
<protein>
    <submittedName>
        <fullName evidence="1">Uncharacterized protein</fullName>
    </submittedName>
</protein>
<dbReference type="GO" id="GO:0030015">
    <property type="term" value="C:CCR4-NOT core complex"/>
    <property type="evidence" value="ECO:0007669"/>
    <property type="project" value="EnsemblFungi"/>
</dbReference>
<accession>H2AS43</accession>
<dbReference type="RefSeq" id="XP_003956328.1">
    <property type="nucleotide sequence ID" value="XM_003956279.1"/>
</dbReference>
<proteinExistence type="predicted"/>
<dbReference type="Proteomes" id="UP000005220">
    <property type="component" value="Chromosome 3"/>
</dbReference>
<dbReference type="EMBL" id="HE650823">
    <property type="protein sequence ID" value="CCF57193.1"/>
    <property type="molecule type" value="Genomic_DNA"/>
</dbReference>
<name>H2AS43_KAZAF</name>
<keyword evidence="2" id="KW-1185">Reference proteome</keyword>
<sequence>MAKKKRTKSFLHIETIDVQNSSSNEPTFNLVENVNTINDLSSLLGQNNEPSVLLEGLVISLFTTKSGHSILSVLNNPDANSELFQRYNSWLESSSGDLNYKYLKHELWQSNRNYYLSQFTKFLLQNEQVPFHLNNYHLTKYKLKLQRLINSESNIISLILNSDNYNLLLDFIMFFQPYMNDLISYIVEGNKFFEIIAKYNRIYELNGFHTWYTLTIASNTSIAVRYLNDVLSIDPMITDQFTSNYRDKAFQESEETLLMSQQQTAKDDIIFSFDLNETGDLPNLIKHSEMRHQIIYDILNLNQIDSPFLKKQFLLICGLVDPLTQPQPNNEHIISIDLIYQLFMGLMYKFNNNELAGKDKELQHFTICFNMQKIISRSLVLLNCNDYDTLSTILNDFPNDYKTALNKWLPHGINTQDLELIYMINIIAIYTIYKLYSNLPIQLNPFLQTLVSLWKTLSHLVLIGLEIDRIEESNETYDTPIIVRATIRGAAALRAVIATILNDHVSTKEHDFKHESFNTFMSPHGRKLCSGALLADLRSHAAAILALGDGELHDVTELLADLQAGDRFDEDVKYIFEYEYQDYNELGEEDEQTNELEELEKRSVKKRRCNCIFEDDKMLEDYEYYEVGNESRREDMNLESDKSRTNPYSVRVNSIFEFDYSGKDWRDVPRGFNLYYSPSYEFIKNPKLGTVLHFTLKATTEKLSDEDSLLLLQSVASCVKLEQEKMILENYSNTKNCSTEEDLDREVTPDDVYEIWCEESAFERMIYLNKEVAWRLMDEMLMCNGYRRVLMWFITHMEINHSLVHYIFELVMGLRGQRDDSRNPGDDRLKSLLLQDMMTDKKGSEKVPFSRQGSIILSEIETKMLLQEFFTNAAIFFSTNDTANMSSNDSENVSLYAIGLVKLICFMVKTLMNNDKFDFSKSECTFELQTLLMNWIGIIPEAQELFFTLKANVGEPSMEGKSDSDGTDSNEGELSWYNSKLLALLPSPTNSGLENPAIETLRSFLKKYSFTNKVPVVGRKVIYKDDKILPIPKLYQPILLRELIDENFEEDDDGDILDHENDTVSE</sequence>
<evidence type="ECO:0000313" key="1">
    <source>
        <dbReference type="EMBL" id="CCF57193.1"/>
    </source>
</evidence>
<evidence type="ECO:0000313" key="2">
    <source>
        <dbReference type="Proteomes" id="UP000005220"/>
    </source>
</evidence>
<dbReference type="KEGG" id="kaf:KAFR_0C02000"/>
<dbReference type="OrthoDB" id="3980110at2759"/>
<dbReference type="STRING" id="1071382.H2AS43"/>
<reference evidence="1 2" key="1">
    <citation type="journal article" date="2011" name="Proc. Natl. Acad. Sci. U.S.A.">
        <title>Evolutionary erosion of yeast sex chromosomes by mating-type switching accidents.</title>
        <authorList>
            <person name="Gordon J.L."/>
            <person name="Armisen D."/>
            <person name="Proux-Wera E."/>
            <person name="Oheigeartaigh S.S."/>
            <person name="Byrne K.P."/>
            <person name="Wolfe K.H."/>
        </authorList>
    </citation>
    <scope>NUCLEOTIDE SEQUENCE [LARGE SCALE GENOMIC DNA]</scope>
    <source>
        <strain evidence="2">ATCC 22294 / BCRC 22015 / CBS 2517 / CECT 1963 / NBRC 1671 / NRRL Y-8276</strain>
    </source>
</reference>
<organism evidence="1 2">
    <name type="scientific">Kazachstania africana (strain ATCC 22294 / BCRC 22015 / CBS 2517 / CECT 1963 / NBRC 1671 / NRRL Y-8276)</name>
    <name type="common">Yeast</name>
    <name type="synonym">Kluyveromyces africanus</name>
    <dbReference type="NCBI Taxonomy" id="1071382"/>
    <lineage>
        <taxon>Eukaryota</taxon>
        <taxon>Fungi</taxon>
        <taxon>Dikarya</taxon>
        <taxon>Ascomycota</taxon>
        <taxon>Saccharomycotina</taxon>
        <taxon>Saccharomycetes</taxon>
        <taxon>Saccharomycetales</taxon>
        <taxon>Saccharomycetaceae</taxon>
        <taxon>Kazachstania</taxon>
    </lineage>
</organism>
<dbReference type="HOGENOM" id="CLU_280757_0_0_1"/>
<dbReference type="eggNOG" id="ENOG502QT7N">
    <property type="taxonomic scope" value="Eukaryota"/>
</dbReference>
<dbReference type="GO" id="GO:0032968">
    <property type="term" value="P:positive regulation of transcription elongation by RNA polymerase II"/>
    <property type="evidence" value="ECO:0007669"/>
    <property type="project" value="EnsemblFungi"/>
</dbReference>
<dbReference type="AlphaFoldDB" id="H2AS43"/>
<gene>
    <name evidence="1" type="primary">KAFR0C02000</name>
    <name evidence="1" type="ORF">KAFR_0C02000</name>
</gene>